<gene>
    <name evidence="3" type="ordered locus">Mmcs_2167</name>
</gene>
<sequence length="754" mass="79094">MVGIRVHMGPICKYLAENCLSCPRKGRRLSQDWLARYFRDTFAPNTGGSMSGRRTLLHTALTRVTVGLAVAAAGLFFAPLATADPATEANDAITAAYDGSGGPTGPLGVREGGVYPVGDGFGQNFAAGKMFFTPATGAHWMQGAVLEKYESLGGPADSDLGFPTIDEGPGRVGPDSRNATFSAADKPVIFWTPATGARVVRGAINAAWDRLGGSAGVLGVPAEDEVYRGDVASQKFTGGQLSWNRKDKTFTTVPPELADQLKDLQVPEDATSAIAAARRAAGGALGPLGAKDGPQYKIGEDGVGQNYTGGKIFYTPQTGANVVTGQVLEKYESVGGPEGDLGFPTSSEADGGLGSNSRISTFAAKDEPVIFWTPDYGAVIVRGAMNAGWSKLDGAKGPLGAPMADQTENGDVVTQRFSEGVLSYDRSTGRFSTEPANLAARLAGLEVPGEDVPNAPAEPQSSAAEDDGEWLSWRWNWWWLLALIPVLLVVGLIVGAALWRRRRDDRDHHFRDDEDIFADAARYRPSDGGPSDDGEGADEHGRYLGGYGAPATTANPWDPRADSADEAVAADRPSAPDLFGGQDDPDSIDTAPTRIEAPVSDEERAQSALEEPSLPAPTLGGSTAPEPADIEPADVGPADEKPADIEPADIEPADEEPTDEASSVPGAFVVAPFVDDAPSGRHAAIDIDEPTPGRTAIQLAVDASGVAPTGYPVKADTRTGLYWVPGSRGYDDAVAEIYFASEEFARTNGFVRGD</sequence>
<keyword evidence="2" id="KW-1133">Transmembrane helix</keyword>
<dbReference type="KEGG" id="mmc:Mmcs_2167"/>
<evidence type="ECO:0000256" key="2">
    <source>
        <dbReference type="SAM" id="Phobius"/>
    </source>
</evidence>
<reference evidence="3" key="1">
    <citation type="submission" date="2006-06" db="EMBL/GenBank/DDBJ databases">
        <title>Complete sequence of chromosome of Mycobacterium sp. MCS.</title>
        <authorList>
            <consortium name="US DOE Joint Genome Institute"/>
            <person name="Copeland A."/>
            <person name="Lucas S."/>
            <person name="Lapidus A."/>
            <person name="Barry K."/>
            <person name="Detter J.C."/>
            <person name="Glavina del Rio T."/>
            <person name="Hammon N."/>
            <person name="Israni S."/>
            <person name="Dalin E."/>
            <person name="Tice H."/>
            <person name="Pitluck S."/>
            <person name="Martinez M."/>
            <person name="Schmutz J."/>
            <person name="Larimer F."/>
            <person name="Land M."/>
            <person name="Hauser L."/>
            <person name="Kyrpides N."/>
            <person name="Kim E."/>
            <person name="Miller C.D."/>
            <person name="Hughes J.E."/>
            <person name="Anderson A.J."/>
            <person name="Sims R.C."/>
            <person name="Richardson P."/>
        </authorList>
    </citation>
    <scope>NUCLEOTIDE SEQUENCE [LARGE SCALE GENOMIC DNA]</scope>
    <source>
        <strain evidence="3">MCS</strain>
    </source>
</reference>
<dbReference type="AlphaFoldDB" id="A0A5Q5BJ67"/>
<evidence type="ECO:0000313" key="3">
    <source>
        <dbReference type="EMBL" id="ABG08275.1"/>
    </source>
</evidence>
<feature type="region of interest" description="Disordered" evidence="1">
    <location>
        <begin position="521"/>
        <end position="663"/>
    </location>
</feature>
<proteinExistence type="predicted"/>
<evidence type="ECO:0000256" key="1">
    <source>
        <dbReference type="SAM" id="MobiDB-lite"/>
    </source>
</evidence>
<feature type="compositionally biased region" description="Acidic residues" evidence="1">
    <location>
        <begin position="646"/>
        <end position="659"/>
    </location>
</feature>
<protein>
    <submittedName>
        <fullName evidence="3">LGFP</fullName>
    </submittedName>
</protein>
<feature type="transmembrane region" description="Helical" evidence="2">
    <location>
        <begin position="477"/>
        <end position="499"/>
    </location>
</feature>
<organism evidence="3">
    <name type="scientific">Mycobacterium sp. (strain MCS)</name>
    <dbReference type="NCBI Taxonomy" id="164756"/>
    <lineage>
        <taxon>Bacteria</taxon>
        <taxon>Bacillati</taxon>
        <taxon>Actinomycetota</taxon>
        <taxon>Actinomycetes</taxon>
        <taxon>Mycobacteriales</taxon>
        <taxon>Mycobacteriaceae</taxon>
        <taxon>Mycobacterium</taxon>
    </lineage>
</organism>
<dbReference type="EMBL" id="CP000384">
    <property type="protein sequence ID" value="ABG08275.1"/>
    <property type="molecule type" value="Genomic_DNA"/>
</dbReference>
<dbReference type="Pfam" id="PF08310">
    <property type="entry name" value="LGFP"/>
    <property type="match status" value="4"/>
</dbReference>
<keyword evidence="2" id="KW-0812">Transmembrane</keyword>
<name>A0A5Q5BJ67_MYCSS</name>
<dbReference type="InterPro" id="IPR013207">
    <property type="entry name" value="LGFP"/>
</dbReference>
<accession>A0A5Q5BJ67</accession>
<keyword evidence="2" id="KW-0472">Membrane</keyword>